<dbReference type="Proteomes" id="UP000092993">
    <property type="component" value="Unassembled WGS sequence"/>
</dbReference>
<evidence type="ECO:0000256" key="8">
    <source>
        <dbReference type="RuleBase" id="RU366032"/>
    </source>
</evidence>
<evidence type="ECO:0000313" key="11">
    <source>
        <dbReference type="Proteomes" id="UP000092993"/>
    </source>
</evidence>
<comment type="caution">
    <text evidence="10">The sequence shown here is derived from an EMBL/GenBank/DDBJ whole genome shotgun (WGS) entry which is preliminary data.</text>
</comment>
<dbReference type="SUPFAM" id="SSF55874">
    <property type="entry name" value="ATPase domain of HSP90 chaperone/DNA topoisomerase II/histidine kinase"/>
    <property type="match status" value="1"/>
</dbReference>
<dbReference type="InterPro" id="IPR036784">
    <property type="entry name" value="AK/P_DHK_N_sf"/>
</dbReference>
<feature type="domain" description="Branched-chain alpha-ketoacid dehydrogenase kinase/Pyruvate dehydrogenase kinase N-terminal" evidence="9">
    <location>
        <begin position="23"/>
        <end position="261"/>
    </location>
</feature>
<dbReference type="SUPFAM" id="SSF69012">
    <property type="entry name" value="alpha-ketoacid dehydrogenase kinase, N-terminal domain"/>
    <property type="match status" value="1"/>
</dbReference>
<keyword evidence="5 8" id="KW-0067">ATP-binding</keyword>
<proteinExistence type="inferred from homology"/>
<dbReference type="InterPro" id="IPR036890">
    <property type="entry name" value="HATPase_C_sf"/>
</dbReference>
<evidence type="ECO:0000256" key="2">
    <source>
        <dbReference type="ARBA" id="ARBA00022679"/>
    </source>
</evidence>
<keyword evidence="11" id="KW-1185">Reference proteome</keyword>
<evidence type="ECO:0000256" key="1">
    <source>
        <dbReference type="ARBA" id="ARBA00006155"/>
    </source>
</evidence>
<comment type="subcellular location">
    <subcellularLocation>
        <location evidence="8">Mitochondrion matrix</location>
    </subcellularLocation>
</comment>
<dbReference type="EMBL" id="LUGG01000056">
    <property type="protein sequence ID" value="OBZ65099.1"/>
    <property type="molecule type" value="Genomic_DNA"/>
</dbReference>
<name>A0A1C7LM48_GRIFR</name>
<dbReference type="Gene3D" id="1.20.140.20">
    <property type="entry name" value="Alpha-ketoacid/pyruvate dehydrogenase kinase, N-terminal domain"/>
    <property type="match status" value="2"/>
</dbReference>
<dbReference type="GO" id="GO:0010906">
    <property type="term" value="P:regulation of glucose metabolic process"/>
    <property type="evidence" value="ECO:0007669"/>
    <property type="project" value="TreeGrafter"/>
</dbReference>
<dbReference type="GO" id="GO:0004740">
    <property type="term" value="F:pyruvate dehydrogenase (acetyl-transferring) kinase activity"/>
    <property type="evidence" value="ECO:0007669"/>
    <property type="project" value="UniProtKB-EC"/>
</dbReference>
<dbReference type="GO" id="GO:0005759">
    <property type="term" value="C:mitochondrial matrix"/>
    <property type="evidence" value="ECO:0007669"/>
    <property type="project" value="UniProtKB-SubCell"/>
</dbReference>
<dbReference type="InterPro" id="IPR018955">
    <property type="entry name" value="BCDHK/PDK_N"/>
</dbReference>
<evidence type="ECO:0000256" key="3">
    <source>
        <dbReference type="ARBA" id="ARBA00022741"/>
    </source>
</evidence>
<protein>
    <recommendedName>
        <fullName evidence="8">Protein-serine/threonine kinase</fullName>
        <ecNumber evidence="8">2.7.11.-</ecNumber>
    </recommendedName>
</protein>
<reference evidence="10 11" key="1">
    <citation type="submission" date="2016-03" db="EMBL/GenBank/DDBJ databases">
        <title>Whole genome sequencing of Grifola frondosa 9006-11.</title>
        <authorList>
            <person name="Min B."/>
            <person name="Park H."/>
            <person name="Kim J.-G."/>
            <person name="Cho H."/>
            <person name="Oh Y.-L."/>
            <person name="Kong W.-S."/>
            <person name="Choi I.-G."/>
        </authorList>
    </citation>
    <scope>NUCLEOTIDE SEQUENCE [LARGE SCALE GENOMIC DNA]</scope>
    <source>
        <strain evidence="10 11">9006-11</strain>
    </source>
</reference>
<keyword evidence="10" id="KW-0670">Pyruvate</keyword>
<keyword evidence="4 8" id="KW-0418">Kinase</keyword>
<dbReference type="OMA" id="PIERRYF"/>
<keyword evidence="2 8" id="KW-0808">Transferase</keyword>
<dbReference type="OrthoDB" id="241648at2759"/>
<comment type="similarity">
    <text evidence="1 8">Belongs to the PDK/BCKDK protein kinase family.</text>
</comment>
<dbReference type="PANTHER" id="PTHR11947:SF3">
    <property type="entry name" value="[PYRUVATE DEHYDROGENASE (ACETYL-TRANSFERRING)] KINASE, MITOCHONDRIAL"/>
    <property type="match status" value="1"/>
</dbReference>
<sequence length="368" mass="42003">MFRISPGLWDRIHHFASFPQTGVSLQQMVLFGQNPSQGTLLRASQFLLEELPVRLAHRVKELDQLPHSLDEMPSINKVKDWYAQSFEELINFPPISLPPHVREALMVPAADHVSLPESTPNPSLPYFTDDYGHPASGLGIVSTPKNGNNGNGNCQKKRIPMERRYFANTSHVNWPPEVRDYNRQFTKTLEAIKKRHDPTVTTVAQGVLEWKRSRNARNINLDVQHWLDRFYLSRIGIRFLIGQHIALNTLQPHPDYVGIICTRANVHDIVHEAIENARFVCEEHYSMFKGPPVQLICPKDLHFAYVPGHLSHICFELLKNSLRAVVERYGPENEDHFPPIKVIVVEGKEDITIKISDEGGGSRAARFR</sequence>
<keyword evidence="6 8" id="KW-0496">Mitochondrion</keyword>
<gene>
    <name evidence="10" type="primary">pkp1</name>
    <name evidence="10" type="ORF">A0H81_14894</name>
</gene>
<dbReference type="PANTHER" id="PTHR11947">
    <property type="entry name" value="PYRUVATE DEHYDROGENASE KINASE"/>
    <property type="match status" value="1"/>
</dbReference>
<dbReference type="EC" id="2.7.11.-" evidence="8"/>
<dbReference type="AlphaFoldDB" id="A0A1C7LM48"/>
<keyword evidence="3 8" id="KW-0547">Nucleotide-binding</keyword>
<accession>A0A1C7LM48</accession>
<evidence type="ECO:0000313" key="10">
    <source>
        <dbReference type="EMBL" id="OBZ65099.1"/>
    </source>
</evidence>
<dbReference type="Pfam" id="PF10436">
    <property type="entry name" value="BCDHK_Adom3"/>
    <property type="match status" value="1"/>
</dbReference>
<comment type="catalytic activity">
    <reaction evidence="7">
        <text>L-seryl-[pyruvate dehydrogenase E1 alpha subunit] + ATP = O-phospho-L-seryl-[pyruvate dehydrogenase E1 alpha subunit] + ADP + H(+)</text>
        <dbReference type="Rhea" id="RHEA:23052"/>
        <dbReference type="Rhea" id="RHEA-COMP:13689"/>
        <dbReference type="Rhea" id="RHEA-COMP:13690"/>
        <dbReference type="ChEBI" id="CHEBI:15378"/>
        <dbReference type="ChEBI" id="CHEBI:29999"/>
        <dbReference type="ChEBI" id="CHEBI:30616"/>
        <dbReference type="ChEBI" id="CHEBI:83421"/>
        <dbReference type="ChEBI" id="CHEBI:456216"/>
        <dbReference type="EC" id="2.7.11.2"/>
    </reaction>
</comment>
<dbReference type="GO" id="GO:0005524">
    <property type="term" value="F:ATP binding"/>
    <property type="evidence" value="ECO:0007669"/>
    <property type="project" value="UniProtKB-UniRule"/>
</dbReference>
<dbReference type="Gene3D" id="3.30.565.10">
    <property type="entry name" value="Histidine kinase-like ATPase, C-terminal domain"/>
    <property type="match status" value="1"/>
</dbReference>
<evidence type="ECO:0000256" key="4">
    <source>
        <dbReference type="ARBA" id="ARBA00022777"/>
    </source>
</evidence>
<evidence type="ECO:0000256" key="5">
    <source>
        <dbReference type="ARBA" id="ARBA00022840"/>
    </source>
</evidence>
<evidence type="ECO:0000259" key="9">
    <source>
        <dbReference type="Pfam" id="PF10436"/>
    </source>
</evidence>
<evidence type="ECO:0000256" key="6">
    <source>
        <dbReference type="ARBA" id="ARBA00023128"/>
    </source>
</evidence>
<evidence type="ECO:0000256" key="7">
    <source>
        <dbReference type="ARBA" id="ARBA00048201"/>
    </source>
</evidence>
<dbReference type="STRING" id="5627.A0A1C7LM48"/>
<dbReference type="InterPro" id="IPR039028">
    <property type="entry name" value="BCKD/PDK"/>
</dbReference>
<organism evidence="10 11">
    <name type="scientific">Grifola frondosa</name>
    <name type="common">Maitake</name>
    <name type="synonym">Polyporus frondosus</name>
    <dbReference type="NCBI Taxonomy" id="5627"/>
    <lineage>
        <taxon>Eukaryota</taxon>
        <taxon>Fungi</taxon>
        <taxon>Dikarya</taxon>
        <taxon>Basidiomycota</taxon>
        <taxon>Agaricomycotina</taxon>
        <taxon>Agaricomycetes</taxon>
        <taxon>Polyporales</taxon>
        <taxon>Grifolaceae</taxon>
        <taxon>Grifola</taxon>
    </lineage>
</organism>